<accession>A0A9P5VD60</accession>
<sequence length="112" mass="12046">MSLFKRSNKNKTASAASTPAQTPRVSMQTIRDATGTKMTPEEALYKISHNMMSNASTESGASTLSQTPSQTPRTSIQTLRDAGIQSNPDADKVLRKITRTAMTSAALPMSVR</sequence>
<evidence type="ECO:0000313" key="3">
    <source>
        <dbReference type="Proteomes" id="UP000748756"/>
    </source>
</evidence>
<protein>
    <submittedName>
        <fullName evidence="2">Uncharacterized protein</fullName>
    </submittedName>
</protein>
<organism evidence="2 3">
    <name type="scientific">Linnemannia schmuckeri</name>
    <dbReference type="NCBI Taxonomy" id="64567"/>
    <lineage>
        <taxon>Eukaryota</taxon>
        <taxon>Fungi</taxon>
        <taxon>Fungi incertae sedis</taxon>
        <taxon>Mucoromycota</taxon>
        <taxon>Mortierellomycotina</taxon>
        <taxon>Mortierellomycetes</taxon>
        <taxon>Mortierellales</taxon>
        <taxon>Mortierellaceae</taxon>
        <taxon>Linnemannia</taxon>
    </lineage>
</organism>
<feature type="region of interest" description="Disordered" evidence="1">
    <location>
        <begin position="1"/>
        <end position="38"/>
    </location>
</feature>
<gene>
    <name evidence="2" type="ORF">BG015_003375</name>
</gene>
<dbReference type="Proteomes" id="UP000748756">
    <property type="component" value="Unassembled WGS sequence"/>
</dbReference>
<dbReference type="AlphaFoldDB" id="A0A9P5VD60"/>
<dbReference type="OrthoDB" id="2445692at2759"/>
<reference evidence="2" key="1">
    <citation type="journal article" date="2020" name="Fungal Divers.">
        <title>Resolving the Mortierellaceae phylogeny through synthesis of multi-gene phylogenetics and phylogenomics.</title>
        <authorList>
            <person name="Vandepol N."/>
            <person name="Liber J."/>
            <person name="Desiro A."/>
            <person name="Na H."/>
            <person name="Kennedy M."/>
            <person name="Barry K."/>
            <person name="Grigoriev I.V."/>
            <person name="Miller A.N."/>
            <person name="O'Donnell K."/>
            <person name="Stajich J.E."/>
            <person name="Bonito G."/>
        </authorList>
    </citation>
    <scope>NUCLEOTIDE SEQUENCE</scope>
    <source>
        <strain evidence="2">NRRL 6426</strain>
    </source>
</reference>
<evidence type="ECO:0000256" key="1">
    <source>
        <dbReference type="SAM" id="MobiDB-lite"/>
    </source>
</evidence>
<name>A0A9P5VD60_9FUNG</name>
<comment type="caution">
    <text evidence="2">The sequence shown here is derived from an EMBL/GenBank/DDBJ whole genome shotgun (WGS) entry which is preliminary data.</text>
</comment>
<proteinExistence type="predicted"/>
<dbReference type="EMBL" id="JAAAUQ010000174">
    <property type="protein sequence ID" value="KAF9153447.1"/>
    <property type="molecule type" value="Genomic_DNA"/>
</dbReference>
<feature type="region of interest" description="Disordered" evidence="1">
    <location>
        <begin position="52"/>
        <end position="87"/>
    </location>
</feature>
<evidence type="ECO:0000313" key="2">
    <source>
        <dbReference type="EMBL" id="KAF9153447.1"/>
    </source>
</evidence>
<keyword evidence="3" id="KW-1185">Reference proteome</keyword>
<feature type="compositionally biased region" description="Low complexity" evidence="1">
    <location>
        <begin position="12"/>
        <end position="23"/>
    </location>
</feature>